<keyword evidence="4" id="KW-1185">Reference proteome</keyword>
<reference evidence="4" key="1">
    <citation type="journal article" date="2019" name="Int. J. Syst. Evol. Microbiol.">
        <title>The Global Catalogue of Microorganisms (GCM) 10K type strain sequencing project: providing services to taxonomists for standard genome sequencing and annotation.</title>
        <authorList>
            <consortium name="The Broad Institute Genomics Platform"/>
            <consortium name="The Broad Institute Genome Sequencing Center for Infectious Disease"/>
            <person name="Wu L."/>
            <person name="Ma J."/>
        </authorList>
    </citation>
    <scope>NUCLEOTIDE SEQUENCE [LARGE SCALE GENOMIC DNA]</scope>
    <source>
        <strain evidence="4">JCM 17388</strain>
    </source>
</reference>
<organism evidence="3 4">
    <name type="scientific">Streptosporangium oxazolinicum</name>
    <dbReference type="NCBI Taxonomy" id="909287"/>
    <lineage>
        <taxon>Bacteria</taxon>
        <taxon>Bacillati</taxon>
        <taxon>Actinomycetota</taxon>
        <taxon>Actinomycetes</taxon>
        <taxon>Streptosporangiales</taxon>
        <taxon>Streptosporangiaceae</taxon>
        <taxon>Streptosporangium</taxon>
    </lineage>
</organism>
<sequence>MNVTRKTWVSAGIVSLVLAGGISVTAAAAAGGAGRAEKPSGEPTPVAPQEPGTPSPQEPSPTASAPPAEEYVVSRDVNPDPGKVVDYWSENRLEEAEPFPMPMVDGPLVERPSAPAEEGPVEVIE</sequence>
<feature type="compositionally biased region" description="Pro residues" evidence="1">
    <location>
        <begin position="45"/>
        <end position="59"/>
    </location>
</feature>
<dbReference type="Proteomes" id="UP001501251">
    <property type="component" value="Unassembled WGS sequence"/>
</dbReference>
<protein>
    <submittedName>
        <fullName evidence="3">Uncharacterized protein</fullName>
    </submittedName>
</protein>
<feature type="region of interest" description="Disordered" evidence="1">
    <location>
        <begin position="28"/>
        <end position="85"/>
    </location>
</feature>
<dbReference type="EMBL" id="BAABAQ010000009">
    <property type="protein sequence ID" value="GAA4197889.1"/>
    <property type="molecule type" value="Genomic_DNA"/>
</dbReference>
<accession>A0ABP8B4G5</accession>
<name>A0ABP8B4G5_9ACTN</name>
<feature type="chain" id="PRO_5047162063" evidence="2">
    <location>
        <begin position="30"/>
        <end position="125"/>
    </location>
</feature>
<feature type="signal peptide" evidence="2">
    <location>
        <begin position="1"/>
        <end position="29"/>
    </location>
</feature>
<evidence type="ECO:0000313" key="4">
    <source>
        <dbReference type="Proteomes" id="UP001501251"/>
    </source>
</evidence>
<evidence type="ECO:0000256" key="2">
    <source>
        <dbReference type="SAM" id="SignalP"/>
    </source>
</evidence>
<evidence type="ECO:0000313" key="3">
    <source>
        <dbReference type="EMBL" id="GAA4197889.1"/>
    </source>
</evidence>
<evidence type="ECO:0000256" key="1">
    <source>
        <dbReference type="SAM" id="MobiDB-lite"/>
    </source>
</evidence>
<comment type="caution">
    <text evidence="3">The sequence shown here is derived from an EMBL/GenBank/DDBJ whole genome shotgun (WGS) entry which is preliminary data.</text>
</comment>
<feature type="compositionally biased region" description="Low complexity" evidence="1">
    <location>
        <begin position="60"/>
        <end position="70"/>
    </location>
</feature>
<keyword evidence="2" id="KW-0732">Signal</keyword>
<feature type="region of interest" description="Disordered" evidence="1">
    <location>
        <begin position="98"/>
        <end position="125"/>
    </location>
</feature>
<gene>
    <name evidence="3" type="ORF">GCM10022252_47420</name>
</gene>
<proteinExistence type="predicted"/>
<dbReference type="RefSeq" id="WP_344920206.1">
    <property type="nucleotide sequence ID" value="NZ_BAABAQ010000009.1"/>
</dbReference>